<dbReference type="PANTHER" id="PTHR36924">
    <property type="entry name" value="ANTITOXIN HIGA-1"/>
    <property type="match status" value="1"/>
</dbReference>
<dbReference type="RefSeq" id="WP_116208237.1">
    <property type="nucleotide sequence ID" value="NZ_QUNR01000003.1"/>
</dbReference>
<dbReference type="OrthoDB" id="9793869at2"/>
<dbReference type="GO" id="GO:0003677">
    <property type="term" value="F:DNA binding"/>
    <property type="evidence" value="ECO:0007669"/>
    <property type="project" value="UniProtKB-KW"/>
</dbReference>
<accession>A0A3E0H388</accession>
<dbReference type="InterPro" id="IPR010982">
    <property type="entry name" value="Lambda_DNA-bd_dom_sf"/>
</dbReference>
<comment type="caution">
    <text evidence="3">The sequence shown here is derived from an EMBL/GenBank/DDBJ whole genome shotgun (WGS) entry which is preliminary data.</text>
</comment>
<evidence type="ECO:0000313" key="4">
    <source>
        <dbReference type="Proteomes" id="UP000256774"/>
    </source>
</evidence>
<evidence type="ECO:0000256" key="1">
    <source>
        <dbReference type="ARBA" id="ARBA00023125"/>
    </source>
</evidence>
<reference evidence="3 4" key="1">
    <citation type="submission" date="2018-08" db="EMBL/GenBank/DDBJ databases">
        <title>Genomic Encyclopedia of Type Strains, Phase IV (KMG-IV): sequencing the most valuable type-strain genomes for metagenomic binning, comparative biology and taxonomic classification.</title>
        <authorList>
            <person name="Goeker M."/>
        </authorList>
    </citation>
    <scope>NUCLEOTIDE SEQUENCE [LARGE SCALE GENOMIC DNA]</scope>
    <source>
        <strain evidence="3 4">DSM 26022</strain>
    </source>
</reference>
<dbReference type="InterPro" id="IPR013430">
    <property type="entry name" value="Toxin_antidote_HigA"/>
</dbReference>
<dbReference type="NCBIfam" id="TIGR02607">
    <property type="entry name" value="antidote_HigA"/>
    <property type="match status" value="1"/>
</dbReference>
<dbReference type="EMBL" id="QUNR01000003">
    <property type="protein sequence ID" value="REH37615.1"/>
    <property type="molecule type" value="Genomic_DNA"/>
</dbReference>
<dbReference type="Pfam" id="PF01381">
    <property type="entry name" value="HTH_3"/>
    <property type="match status" value="1"/>
</dbReference>
<keyword evidence="4" id="KW-1185">Reference proteome</keyword>
<evidence type="ECO:0000313" key="3">
    <source>
        <dbReference type="EMBL" id="REH37615.1"/>
    </source>
</evidence>
<dbReference type="AlphaFoldDB" id="A0A3E0H388"/>
<name>A0A3E0H388_9GAMM</name>
<dbReference type="Gene3D" id="1.10.260.40">
    <property type="entry name" value="lambda repressor-like DNA-binding domains"/>
    <property type="match status" value="1"/>
</dbReference>
<sequence>MRNTTRRPVTVGQMLVSEFLEPMGIEISALAEAMGVHRNTLSRIVHDKGTLTAPAAIKLSAALGNTPEFWLNIQHAVELWDVRHSAYEQEAKNVRRIQHSVANTGAMA</sequence>
<organism evidence="3 4">
    <name type="scientific">Paraperlucidibaca baekdonensis</name>
    <dbReference type="NCBI Taxonomy" id="748120"/>
    <lineage>
        <taxon>Bacteria</taxon>
        <taxon>Pseudomonadati</taxon>
        <taxon>Pseudomonadota</taxon>
        <taxon>Gammaproteobacteria</taxon>
        <taxon>Moraxellales</taxon>
        <taxon>Moraxellaceae</taxon>
        <taxon>Paraperlucidibaca</taxon>
    </lineage>
</organism>
<dbReference type="SUPFAM" id="SSF47413">
    <property type="entry name" value="lambda repressor-like DNA-binding domains"/>
    <property type="match status" value="1"/>
</dbReference>
<dbReference type="Proteomes" id="UP000256774">
    <property type="component" value="Unassembled WGS sequence"/>
</dbReference>
<dbReference type="InterPro" id="IPR001387">
    <property type="entry name" value="Cro/C1-type_HTH"/>
</dbReference>
<dbReference type="PROSITE" id="PS50943">
    <property type="entry name" value="HTH_CROC1"/>
    <property type="match status" value="1"/>
</dbReference>
<dbReference type="SMART" id="SM00530">
    <property type="entry name" value="HTH_XRE"/>
    <property type="match status" value="1"/>
</dbReference>
<feature type="domain" description="HTH cro/C1-type" evidence="2">
    <location>
        <begin position="24"/>
        <end position="70"/>
    </location>
</feature>
<gene>
    <name evidence="3" type="ORF">DFR26_1391</name>
</gene>
<protein>
    <submittedName>
        <fullName evidence="3">Addiction module HigA family antidote</fullName>
    </submittedName>
</protein>
<keyword evidence="1" id="KW-0238">DNA-binding</keyword>
<proteinExistence type="predicted"/>
<dbReference type="CDD" id="cd00093">
    <property type="entry name" value="HTH_XRE"/>
    <property type="match status" value="1"/>
</dbReference>
<evidence type="ECO:0000259" key="2">
    <source>
        <dbReference type="PROSITE" id="PS50943"/>
    </source>
</evidence>
<dbReference type="PANTHER" id="PTHR36924:SF1">
    <property type="entry name" value="ANTITOXIN HIGA-1"/>
    <property type="match status" value="1"/>
</dbReference>